<organism evidence="3 4">
    <name type="scientific">Cypionkella sinensis</name>
    <dbReference type="NCBI Taxonomy" id="1756043"/>
    <lineage>
        <taxon>Bacteria</taxon>
        <taxon>Pseudomonadati</taxon>
        <taxon>Pseudomonadota</taxon>
        <taxon>Alphaproteobacteria</taxon>
        <taxon>Rhodobacterales</taxon>
        <taxon>Paracoccaceae</taxon>
        <taxon>Cypionkella</taxon>
    </lineage>
</organism>
<feature type="transmembrane region" description="Helical" evidence="1">
    <location>
        <begin position="37"/>
        <end position="54"/>
    </location>
</feature>
<feature type="transmembrane region" description="Helical" evidence="1">
    <location>
        <begin position="137"/>
        <end position="156"/>
    </location>
</feature>
<evidence type="ECO:0000313" key="3">
    <source>
        <dbReference type="EMBL" id="MFC3180025.1"/>
    </source>
</evidence>
<keyword evidence="3" id="KW-0012">Acyltransferase</keyword>
<evidence type="ECO:0000256" key="1">
    <source>
        <dbReference type="SAM" id="Phobius"/>
    </source>
</evidence>
<evidence type="ECO:0000259" key="2">
    <source>
        <dbReference type="Pfam" id="PF01757"/>
    </source>
</evidence>
<feature type="transmembrane region" description="Helical" evidence="1">
    <location>
        <begin position="111"/>
        <end position="130"/>
    </location>
</feature>
<gene>
    <name evidence="3" type="ORF">ACFOGH_03395</name>
</gene>
<dbReference type="GO" id="GO:0016746">
    <property type="term" value="F:acyltransferase activity"/>
    <property type="evidence" value="ECO:0007669"/>
    <property type="project" value="UniProtKB-KW"/>
</dbReference>
<keyword evidence="1" id="KW-0472">Membrane</keyword>
<feature type="transmembrane region" description="Helical" evidence="1">
    <location>
        <begin position="278"/>
        <end position="296"/>
    </location>
</feature>
<feature type="domain" description="Acyltransferase 3" evidence="2">
    <location>
        <begin position="13"/>
        <end position="293"/>
    </location>
</feature>
<feature type="transmembrane region" description="Helical" evidence="1">
    <location>
        <begin position="222"/>
        <end position="238"/>
    </location>
</feature>
<dbReference type="Proteomes" id="UP001595547">
    <property type="component" value="Unassembled WGS sequence"/>
</dbReference>
<keyword evidence="3" id="KW-0808">Transferase</keyword>
<keyword evidence="1" id="KW-0812">Transmembrane</keyword>
<keyword evidence="1" id="KW-1133">Transmembrane helix</keyword>
<accession>A0ABV7IUU6</accession>
<evidence type="ECO:0000313" key="4">
    <source>
        <dbReference type="Proteomes" id="UP001595547"/>
    </source>
</evidence>
<dbReference type="Pfam" id="PF01757">
    <property type="entry name" value="Acyl_transf_3"/>
    <property type="match status" value="1"/>
</dbReference>
<dbReference type="EMBL" id="JBHRTO010000001">
    <property type="protein sequence ID" value="MFC3180025.1"/>
    <property type="molecule type" value="Genomic_DNA"/>
</dbReference>
<feature type="transmembrane region" description="Helical" evidence="1">
    <location>
        <begin position="200"/>
        <end position="216"/>
    </location>
</feature>
<feature type="transmembrane region" description="Helical" evidence="1">
    <location>
        <begin position="250"/>
        <end position="272"/>
    </location>
</feature>
<reference evidence="4" key="1">
    <citation type="journal article" date="2019" name="Int. J. Syst. Evol. Microbiol.">
        <title>The Global Catalogue of Microorganisms (GCM) 10K type strain sequencing project: providing services to taxonomists for standard genome sequencing and annotation.</title>
        <authorList>
            <consortium name="The Broad Institute Genomics Platform"/>
            <consortium name="The Broad Institute Genome Sequencing Center for Infectious Disease"/>
            <person name="Wu L."/>
            <person name="Ma J."/>
        </authorList>
    </citation>
    <scope>NUCLEOTIDE SEQUENCE [LARGE SCALE GENOMIC DNA]</scope>
    <source>
        <strain evidence="4">KCTC 52039</strain>
    </source>
</reference>
<dbReference type="RefSeq" id="WP_380071649.1">
    <property type="nucleotide sequence ID" value="NZ_JBHRTO010000001.1"/>
</dbReference>
<sequence>MAETTVKAGYRRSVDLARFVAAFGIVWDHARAPYADIGYTALALFLVLTSFLAVGSFERSDGKGFWLSRAQRIALPWLFWCAFYWVVYHVVSDEPFQLLSDPWTLLIGPSIHLWFLPFVMIFLVTIPWVSRFINSPVRMYIAATLLVLVSIPLGLMHAKLAPAAWFINPEGFPQPLPQWFFSLPLFWFGAVLAAGKRMGLVWPALAAAAVVSVVLYQRSPEFASVQMILVAVIFEAIWRVNIKGTWTTWLAGFAFGIYLLHPATMLVAFKLFSDTVDRSFAALFAFALAWALTAAFQRVPGINRFL</sequence>
<comment type="caution">
    <text evidence="3">The sequence shown here is derived from an EMBL/GenBank/DDBJ whole genome shotgun (WGS) entry which is preliminary data.</text>
</comment>
<name>A0ABV7IUU6_9RHOB</name>
<feature type="transmembrane region" description="Helical" evidence="1">
    <location>
        <begin position="74"/>
        <end position="91"/>
    </location>
</feature>
<keyword evidence="4" id="KW-1185">Reference proteome</keyword>
<protein>
    <submittedName>
        <fullName evidence="3">Acyltransferase family protein</fullName>
    </submittedName>
</protein>
<dbReference type="InterPro" id="IPR002656">
    <property type="entry name" value="Acyl_transf_3_dom"/>
</dbReference>
<proteinExistence type="predicted"/>
<feature type="transmembrane region" description="Helical" evidence="1">
    <location>
        <begin position="176"/>
        <end position="193"/>
    </location>
</feature>